<dbReference type="Pfam" id="PF13676">
    <property type="entry name" value="TIR_2"/>
    <property type="match status" value="1"/>
</dbReference>
<dbReference type="AlphaFoldDB" id="A0A844G3G1"/>
<keyword evidence="2" id="KW-0675">Receptor</keyword>
<dbReference type="GO" id="GO:0005737">
    <property type="term" value="C:cytoplasm"/>
    <property type="evidence" value="ECO:0007669"/>
    <property type="project" value="TreeGrafter"/>
</dbReference>
<sequence length="165" mass="19140">MADLTTRLYKEQTDESKKFQNEQLAAYQKQISVLTSRLTNQYESMIPAEVDTKVHLSQSETVNKNEYDVFISHATEDKESFANELYRILTEEYGFKVWYDVVAMKWGDSLRTQIDNGLKTSKFGIVILSKHYISKGWTKYELDGLFQREMSEGKTILRLVQGQSG</sequence>
<proteinExistence type="predicted"/>
<protein>
    <submittedName>
        <fullName evidence="2">Toll/interleukin-1 receptor domain-containing protein</fullName>
    </submittedName>
</protein>
<dbReference type="RefSeq" id="WP_154419319.1">
    <property type="nucleotide sequence ID" value="NZ_VUNS01000017.1"/>
</dbReference>
<feature type="domain" description="TIR" evidence="1">
    <location>
        <begin position="65"/>
        <end position="165"/>
    </location>
</feature>
<dbReference type="PANTHER" id="PTHR22662:SF0">
    <property type="entry name" value="TOLL_INTERLEUKIN-1 RECEPTOR DOMAIN-CONTAINING ADAPTER PROTEIN"/>
    <property type="match status" value="1"/>
</dbReference>
<dbReference type="Gene3D" id="3.40.50.10140">
    <property type="entry name" value="Toll/interleukin-1 receptor homology (TIR) domain"/>
    <property type="match status" value="1"/>
</dbReference>
<dbReference type="InterPro" id="IPR035897">
    <property type="entry name" value="Toll_tir_struct_dom_sf"/>
</dbReference>
<organism evidence="2 3">
    <name type="scientific">Victivallis lenta</name>
    <dbReference type="NCBI Taxonomy" id="2606640"/>
    <lineage>
        <taxon>Bacteria</taxon>
        <taxon>Pseudomonadati</taxon>
        <taxon>Lentisphaerota</taxon>
        <taxon>Lentisphaeria</taxon>
        <taxon>Victivallales</taxon>
        <taxon>Victivallaceae</taxon>
        <taxon>Victivallis</taxon>
    </lineage>
</organism>
<reference evidence="2 3" key="1">
    <citation type="submission" date="2019-08" db="EMBL/GenBank/DDBJ databases">
        <title>In-depth cultivation of the pig gut microbiome towards novel bacterial diversity and tailored functional studies.</title>
        <authorList>
            <person name="Wylensek D."/>
            <person name="Hitch T.C.A."/>
            <person name="Clavel T."/>
        </authorList>
    </citation>
    <scope>NUCLEOTIDE SEQUENCE [LARGE SCALE GENOMIC DNA]</scope>
    <source>
        <strain evidence="2 3">BBE-744-WT-12</strain>
    </source>
</reference>
<gene>
    <name evidence="2" type="ORF">FYJ85_14475</name>
</gene>
<dbReference type="GO" id="GO:0035663">
    <property type="term" value="F:Toll-like receptor 2 binding"/>
    <property type="evidence" value="ECO:0007669"/>
    <property type="project" value="TreeGrafter"/>
</dbReference>
<comment type="caution">
    <text evidence="2">The sequence shown here is derived from an EMBL/GenBank/DDBJ whole genome shotgun (WGS) entry which is preliminary data.</text>
</comment>
<dbReference type="PROSITE" id="PS50104">
    <property type="entry name" value="TIR"/>
    <property type="match status" value="1"/>
</dbReference>
<dbReference type="PANTHER" id="PTHR22662">
    <property type="entry name" value="TIRAP"/>
    <property type="match status" value="1"/>
</dbReference>
<evidence type="ECO:0000313" key="3">
    <source>
        <dbReference type="Proteomes" id="UP000435649"/>
    </source>
</evidence>
<dbReference type="GO" id="GO:0007165">
    <property type="term" value="P:signal transduction"/>
    <property type="evidence" value="ECO:0007669"/>
    <property type="project" value="InterPro"/>
</dbReference>
<dbReference type="GO" id="GO:0005886">
    <property type="term" value="C:plasma membrane"/>
    <property type="evidence" value="ECO:0007669"/>
    <property type="project" value="TreeGrafter"/>
</dbReference>
<dbReference type="GO" id="GO:0035662">
    <property type="term" value="F:Toll-like receptor 4 binding"/>
    <property type="evidence" value="ECO:0007669"/>
    <property type="project" value="TreeGrafter"/>
</dbReference>
<dbReference type="EMBL" id="VUNS01000017">
    <property type="protein sequence ID" value="MST98247.1"/>
    <property type="molecule type" value="Genomic_DNA"/>
</dbReference>
<name>A0A844G3G1_9BACT</name>
<evidence type="ECO:0000259" key="1">
    <source>
        <dbReference type="PROSITE" id="PS50104"/>
    </source>
</evidence>
<dbReference type="InterPro" id="IPR017279">
    <property type="entry name" value="Tol-interleuk_rcpt_adapt_Tirap"/>
</dbReference>
<accession>A0A844G3G1</accession>
<dbReference type="InterPro" id="IPR000157">
    <property type="entry name" value="TIR_dom"/>
</dbReference>
<keyword evidence="3" id="KW-1185">Reference proteome</keyword>
<evidence type="ECO:0000313" key="2">
    <source>
        <dbReference type="EMBL" id="MST98247.1"/>
    </source>
</evidence>
<dbReference type="Proteomes" id="UP000435649">
    <property type="component" value="Unassembled WGS sequence"/>
</dbReference>
<dbReference type="SUPFAM" id="SSF52200">
    <property type="entry name" value="Toll/Interleukin receptor TIR domain"/>
    <property type="match status" value="1"/>
</dbReference>